<dbReference type="SMART" id="SM00831">
    <property type="entry name" value="Cation_ATPase_N"/>
    <property type="match status" value="1"/>
</dbReference>
<dbReference type="GO" id="GO:0015444">
    <property type="term" value="F:P-type magnesium transporter activity"/>
    <property type="evidence" value="ECO:0007669"/>
    <property type="project" value="UniProtKB-EC"/>
</dbReference>
<proteinExistence type="inferred from homology"/>
<feature type="domain" description="Cation-transporting P-type ATPase N-terminal" evidence="20">
    <location>
        <begin position="61"/>
        <end position="134"/>
    </location>
</feature>
<gene>
    <name evidence="21" type="ORF">EHS25_006598</name>
</gene>
<protein>
    <recommendedName>
        <fullName evidence="5">Magnesium-transporting ATPase, P-type 1</fullName>
        <ecNumber evidence="4">7.2.2.14</ecNumber>
    </recommendedName>
    <alternativeName>
        <fullName evidence="16">Mg(2+) transport ATPase, P-type 1</fullName>
    </alternativeName>
</protein>
<feature type="compositionally biased region" description="Polar residues" evidence="18">
    <location>
        <begin position="7"/>
        <end position="19"/>
    </location>
</feature>
<dbReference type="GO" id="GO:0005886">
    <property type="term" value="C:plasma membrane"/>
    <property type="evidence" value="ECO:0007669"/>
    <property type="project" value="UniProtKB-SubCell"/>
</dbReference>
<feature type="transmembrane region" description="Helical" evidence="19">
    <location>
        <begin position="943"/>
        <end position="966"/>
    </location>
</feature>
<comment type="catalytic activity">
    <reaction evidence="17">
        <text>Mg(2+)(out) + ATP + H2O = Mg(2+)(in) + ADP + phosphate + H(+)</text>
        <dbReference type="Rhea" id="RHEA:10260"/>
        <dbReference type="ChEBI" id="CHEBI:15377"/>
        <dbReference type="ChEBI" id="CHEBI:15378"/>
        <dbReference type="ChEBI" id="CHEBI:18420"/>
        <dbReference type="ChEBI" id="CHEBI:30616"/>
        <dbReference type="ChEBI" id="CHEBI:43474"/>
        <dbReference type="ChEBI" id="CHEBI:456216"/>
        <dbReference type="EC" id="7.2.2.14"/>
    </reaction>
</comment>
<dbReference type="SUPFAM" id="SSF81665">
    <property type="entry name" value="Calcium ATPase, transmembrane domain M"/>
    <property type="match status" value="1"/>
</dbReference>
<evidence type="ECO:0000256" key="17">
    <source>
        <dbReference type="ARBA" id="ARBA00047295"/>
    </source>
</evidence>
<evidence type="ECO:0000256" key="7">
    <source>
        <dbReference type="ARBA" id="ARBA00022519"/>
    </source>
</evidence>
<dbReference type="EC" id="7.2.2.14" evidence="4"/>
<dbReference type="PROSITE" id="PS00154">
    <property type="entry name" value="ATPASE_E1_E2"/>
    <property type="match status" value="1"/>
</dbReference>
<dbReference type="Pfam" id="PF00122">
    <property type="entry name" value="E1-E2_ATPase"/>
    <property type="match status" value="1"/>
</dbReference>
<reference evidence="21 22" key="1">
    <citation type="submission" date="2018-11" db="EMBL/GenBank/DDBJ databases">
        <title>Genome sequence of Saitozyma podzolica DSM 27192.</title>
        <authorList>
            <person name="Aliyu H."/>
            <person name="Gorte O."/>
            <person name="Ochsenreither K."/>
        </authorList>
    </citation>
    <scope>NUCLEOTIDE SEQUENCE [LARGE SCALE GENOMIC DNA]</scope>
    <source>
        <strain evidence="21 22">DSM 27192</strain>
    </source>
</reference>
<evidence type="ECO:0000256" key="10">
    <source>
        <dbReference type="ARBA" id="ARBA00022741"/>
    </source>
</evidence>
<feature type="transmembrane region" description="Helical" evidence="19">
    <location>
        <begin position="875"/>
        <end position="895"/>
    </location>
</feature>
<evidence type="ECO:0000256" key="16">
    <source>
        <dbReference type="ARBA" id="ARBA00029806"/>
    </source>
</evidence>
<evidence type="ECO:0000259" key="20">
    <source>
        <dbReference type="SMART" id="SM00831"/>
    </source>
</evidence>
<keyword evidence="8" id="KW-0597">Phosphoprotein</keyword>
<feature type="transmembrane region" description="Helical" evidence="19">
    <location>
        <begin position="136"/>
        <end position="154"/>
    </location>
</feature>
<dbReference type="SUPFAM" id="SSF81660">
    <property type="entry name" value="Metal cation-transporting ATPase, ATP-binding domain N"/>
    <property type="match status" value="1"/>
</dbReference>
<dbReference type="Pfam" id="PF00690">
    <property type="entry name" value="Cation_ATPase_N"/>
    <property type="match status" value="1"/>
</dbReference>
<dbReference type="NCBIfam" id="TIGR01524">
    <property type="entry name" value="ATPase-IIIB_Mg"/>
    <property type="match status" value="1"/>
</dbReference>
<dbReference type="PANTHER" id="PTHR42861">
    <property type="entry name" value="CALCIUM-TRANSPORTING ATPASE"/>
    <property type="match status" value="1"/>
</dbReference>
<dbReference type="InterPro" id="IPR036412">
    <property type="entry name" value="HAD-like_sf"/>
</dbReference>
<accession>A0A427YSH8</accession>
<evidence type="ECO:0000256" key="14">
    <source>
        <dbReference type="ARBA" id="ARBA00022989"/>
    </source>
</evidence>
<dbReference type="InterPro" id="IPR018303">
    <property type="entry name" value="ATPase_P-typ_P_site"/>
</dbReference>
<keyword evidence="15 19" id="KW-0472">Membrane</keyword>
<dbReference type="EMBL" id="RSCD01000003">
    <property type="protein sequence ID" value="RSH93945.1"/>
    <property type="molecule type" value="Genomic_DNA"/>
</dbReference>
<evidence type="ECO:0000256" key="3">
    <source>
        <dbReference type="ARBA" id="ARBA00008746"/>
    </source>
</evidence>
<dbReference type="SFLD" id="SFLDS00003">
    <property type="entry name" value="Haloacid_Dehalogenase"/>
    <property type="match status" value="1"/>
</dbReference>
<keyword evidence="14 19" id="KW-1133">Transmembrane helix</keyword>
<evidence type="ECO:0000256" key="2">
    <source>
        <dbReference type="ARBA" id="ARBA00004429"/>
    </source>
</evidence>
<feature type="transmembrane region" description="Helical" evidence="19">
    <location>
        <begin position="109"/>
        <end position="130"/>
    </location>
</feature>
<comment type="similarity">
    <text evidence="3">Belongs to the cation transport ATPase (P-type) (TC 3.A.3) family. Type IIIB subfamily.</text>
</comment>
<evidence type="ECO:0000256" key="18">
    <source>
        <dbReference type="SAM" id="MobiDB-lite"/>
    </source>
</evidence>
<dbReference type="SUPFAM" id="SSF81653">
    <property type="entry name" value="Calcium ATPase, transduction domain A"/>
    <property type="match status" value="1"/>
</dbReference>
<dbReference type="Proteomes" id="UP000279259">
    <property type="component" value="Unassembled WGS sequence"/>
</dbReference>
<dbReference type="InterPro" id="IPR023299">
    <property type="entry name" value="ATPase_P-typ_cyto_dom_N"/>
</dbReference>
<keyword evidence="22" id="KW-1185">Reference proteome</keyword>
<dbReference type="Gene3D" id="3.40.50.1000">
    <property type="entry name" value="HAD superfamily/HAD-like"/>
    <property type="match status" value="1"/>
</dbReference>
<evidence type="ECO:0000256" key="8">
    <source>
        <dbReference type="ARBA" id="ARBA00022553"/>
    </source>
</evidence>
<feature type="transmembrane region" description="Helical" evidence="19">
    <location>
        <begin position="840"/>
        <end position="863"/>
    </location>
</feature>
<feature type="transmembrane region" description="Helical" evidence="19">
    <location>
        <begin position="355"/>
        <end position="381"/>
    </location>
</feature>
<dbReference type="PRINTS" id="PR01836">
    <property type="entry name" value="MGATPASE"/>
</dbReference>
<dbReference type="InterPro" id="IPR006415">
    <property type="entry name" value="P-type_ATPase_IIIB"/>
</dbReference>
<dbReference type="OrthoDB" id="158672at2759"/>
<evidence type="ECO:0000313" key="21">
    <source>
        <dbReference type="EMBL" id="RSH93945.1"/>
    </source>
</evidence>
<evidence type="ECO:0000256" key="9">
    <source>
        <dbReference type="ARBA" id="ARBA00022692"/>
    </source>
</evidence>
<comment type="subcellular location">
    <subcellularLocation>
        <location evidence="2">Cell inner membrane</location>
        <topology evidence="2">Multi-pass membrane protein</topology>
    </subcellularLocation>
</comment>
<evidence type="ECO:0000256" key="19">
    <source>
        <dbReference type="SAM" id="Phobius"/>
    </source>
</evidence>
<evidence type="ECO:0000256" key="15">
    <source>
        <dbReference type="ARBA" id="ARBA00023136"/>
    </source>
</evidence>
<name>A0A427YSH8_9TREE</name>
<dbReference type="InterPro" id="IPR001757">
    <property type="entry name" value="P_typ_ATPase"/>
</dbReference>
<keyword evidence="11" id="KW-0067">ATP-binding</keyword>
<dbReference type="InterPro" id="IPR008250">
    <property type="entry name" value="ATPase_P-typ_transduc_dom_A_sf"/>
</dbReference>
<feature type="transmembrane region" description="Helical" evidence="19">
    <location>
        <begin position="907"/>
        <end position="928"/>
    </location>
</feature>
<keyword evidence="7" id="KW-0997">Cell inner membrane</keyword>
<dbReference type="InterPro" id="IPR059000">
    <property type="entry name" value="ATPase_P-type_domA"/>
</dbReference>
<comment type="caution">
    <text evidence="21">The sequence shown here is derived from an EMBL/GenBank/DDBJ whole genome shotgun (WGS) entry which is preliminary data.</text>
</comment>
<keyword evidence="10" id="KW-0547">Nucleotide-binding</keyword>
<keyword evidence="13" id="KW-1278">Translocase</keyword>
<dbReference type="SUPFAM" id="SSF56784">
    <property type="entry name" value="HAD-like"/>
    <property type="match status" value="1"/>
</dbReference>
<evidence type="ECO:0000256" key="4">
    <source>
        <dbReference type="ARBA" id="ARBA00012786"/>
    </source>
</evidence>
<dbReference type="Gene3D" id="3.40.1110.10">
    <property type="entry name" value="Calcium-transporting ATPase, cytoplasmic domain N"/>
    <property type="match status" value="1"/>
</dbReference>
<dbReference type="AlphaFoldDB" id="A0A427YSH8"/>
<keyword evidence="9 19" id="KW-0812">Transmembrane</keyword>
<dbReference type="Gene3D" id="2.70.150.10">
    <property type="entry name" value="Calcium-transporting ATPase, cytoplasmic transduction domain A"/>
    <property type="match status" value="1"/>
</dbReference>
<dbReference type="InterPro" id="IPR004014">
    <property type="entry name" value="ATPase_P-typ_cation-transptr_N"/>
</dbReference>
<dbReference type="Pfam" id="PF00689">
    <property type="entry name" value="Cation_ATPase_C"/>
    <property type="match status" value="1"/>
</dbReference>
<sequence length="1016" mass="109831">MTPFLPSPSTAEAATGPTSTERRAGIAARLRLGFWRRASESSQKNLRSAESEQRILSTLQDVAALSVADALTSMGSRFAGLYQDEVTERQRRYGFNKVKDDDSVHFWKLLFAALANPFSILLTALAIIAIATGDHATFTVMILMVVITTVLRLWQDYKSLVKASKLASCLSSPVQAIRKTGNATQASAIDRADAPIVVESKELVPGDLVSVKSGDLVPADCIIISSHAFSISQSMLTGEILPVDKAGDPHPDEKHPVDPLSAINVVLSGSSVSAGEAVLLVVTTGKNTYVASIEQSLQGRRPRSAFELSVRKVSYLLLSLTLIMSPIVFVIQGVVNKSAGWKVGLPSRSSLTTQNALLFALSVAVGLTPEMLPLVVNANLAQGAIAMARKKGQKPTAQVIVKRLDGVQNLGVVTCCCTDKTGTLTVDRVQLNASLSPFNEPSSLPQRLGFVNASLQTGSRSLLDRAITSATGVDPADLVAIQKLGEIPFDSERRILSVVVSAKDIRGTSQPYVVCKGAVDEILDRCTRYNAVCDEAMFATGSVRPIDPAVISKIRQTEAALNGDGHRLIAVAWRKCHGSFLTTEGAELVSSDEERDLVFVGFLAFLDPPKADAADAVQDLLDLSIEVKILTGDAPAIAVKVAREIGLLKPHGDIGTDVLSGTELAAISASLDRSQLIERVRKAVIFAKVSPYQKRQVIELLKEGGEKVAMLGDGVNDALALQAADVGISVDTGTEIAKEASDIILLEKSLSVVTHGVVLGRKSMINTIKYLKMAASSNFGNVFSITAASAWLPYEPMLPLQILVQNLLYDLSQSMIPFDNVDDDFIAKPIEWSIPSMIRFMLFFGPTSSIFDIVTFSLNWWFWGIQSDADPTVPVAQTQWFIEGSMTQTLIVYFLRTNKIPFLRSRPSKAFGISAAVLLVVAQVIPYIPGLNSAFGMVPPHPLFYGFLSAIIVSYVTLVSIVKVIYVRIFAEWFVSQLARVASPADQAGSEIKLHLDTRDNFNRTTVHRVYLRCME</sequence>
<dbReference type="GO" id="GO:0016887">
    <property type="term" value="F:ATP hydrolysis activity"/>
    <property type="evidence" value="ECO:0007669"/>
    <property type="project" value="InterPro"/>
</dbReference>
<evidence type="ECO:0000256" key="12">
    <source>
        <dbReference type="ARBA" id="ARBA00022842"/>
    </source>
</evidence>
<evidence type="ECO:0000313" key="22">
    <source>
        <dbReference type="Proteomes" id="UP000279259"/>
    </source>
</evidence>
<comment type="function">
    <text evidence="1">Mediates magnesium influx to the cytosol.</text>
</comment>
<dbReference type="InterPro" id="IPR006068">
    <property type="entry name" value="ATPase_P-typ_cation-transptr_C"/>
</dbReference>
<keyword evidence="6" id="KW-1003">Cell membrane</keyword>
<dbReference type="InterPro" id="IPR023298">
    <property type="entry name" value="ATPase_P-typ_TM_dom_sf"/>
</dbReference>
<dbReference type="SFLD" id="SFLDG00002">
    <property type="entry name" value="C1.7:_P-type_atpase_like"/>
    <property type="match status" value="1"/>
</dbReference>
<dbReference type="GO" id="GO:0005524">
    <property type="term" value="F:ATP binding"/>
    <property type="evidence" value="ECO:0007669"/>
    <property type="project" value="UniProtKB-KW"/>
</dbReference>
<dbReference type="STRING" id="1890683.A0A427YSH8"/>
<feature type="transmembrane region" description="Helical" evidence="19">
    <location>
        <begin position="313"/>
        <end position="335"/>
    </location>
</feature>
<organism evidence="21 22">
    <name type="scientific">Saitozyma podzolica</name>
    <dbReference type="NCBI Taxonomy" id="1890683"/>
    <lineage>
        <taxon>Eukaryota</taxon>
        <taxon>Fungi</taxon>
        <taxon>Dikarya</taxon>
        <taxon>Basidiomycota</taxon>
        <taxon>Agaricomycotina</taxon>
        <taxon>Tremellomycetes</taxon>
        <taxon>Tremellales</taxon>
        <taxon>Trimorphomycetaceae</taxon>
        <taxon>Saitozyma</taxon>
    </lineage>
</organism>
<dbReference type="Gene3D" id="1.20.1110.10">
    <property type="entry name" value="Calcium-transporting ATPase, transmembrane domain"/>
    <property type="match status" value="1"/>
</dbReference>
<evidence type="ECO:0000256" key="6">
    <source>
        <dbReference type="ARBA" id="ARBA00022475"/>
    </source>
</evidence>
<evidence type="ECO:0000256" key="11">
    <source>
        <dbReference type="ARBA" id="ARBA00022840"/>
    </source>
</evidence>
<keyword evidence="12" id="KW-0460">Magnesium</keyword>
<evidence type="ECO:0000256" key="5">
    <source>
        <dbReference type="ARBA" id="ARBA00013555"/>
    </source>
</evidence>
<evidence type="ECO:0000256" key="13">
    <source>
        <dbReference type="ARBA" id="ARBA00022967"/>
    </source>
</evidence>
<dbReference type="InterPro" id="IPR044492">
    <property type="entry name" value="P_typ_ATPase_HD_dom"/>
</dbReference>
<dbReference type="NCBIfam" id="TIGR01494">
    <property type="entry name" value="ATPase_P-type"/>
    <property type="match status" value="1"/>
</dbReference>
<dbReference type="InterPro" id="IPR023214">
    <property type="entry name" value="HAD_sf"/>
</dbReference>
<dbReference type="SFLD" id="SFLDF00027">
    <property type="entry name" value="p-type_atpase"/>
    <property type="match status" value="1"/>
</dbReference>
<dbReference type="Pfam" id="PF13246">
    <property type="entry name" value="Cation_ATPase"/>
    <property type="match status" value="1"/>
</dbReference>
<evidence type="ECO:0000256" key="1">
    <source>
        <dbReference type="ARBA" id="ARBA00003954"/>
    </source>
</evidence>
<feature type="region of interest" description="Disordered" evidence="18">
    <location>
        <begin position="1"/>
        <end position="22"/>
    </location>
</feature>